<accession>A0A4Q0T644</accession>
<evidence type="ECO:0000313" key="1">
    <source>
        <dbReference type="EMBL" id="RXH57568.1"/>
    </source>
</evidence>
<evidence type="ECO:0000313" key="2">
    <source>
        <dbReference type="Proteomes" id="UP000289437"/>
    </source>
</evidence>
<protein>
    <submittedName>
        <fullName evidence="1">Phospholipase</fullName>
    </submittedName>
</protein>
<dbReference type="InterPro" id="IPR029058">
    <property type="entry name" value="AB_hydrolase_fold"/>
</dbReference>
<gene>
    <name evidence="1" type="ORF">GRAN_0878</name>
</gene>
<dbReference type="SUPFAM" id="SSF53474">
    <property type="entry name" value="alpha/beta-Hydrolases"/>
    <property type="match status" value="1"/>
</dbReference>
<organism evidence="1 2">
    <name type="scientific">Granulicella sibirica</name>
    <dbReference type="NCBI Taxonomy" id="2479048"/>
    <lineage>
        <taxon>Bacteria</taxon>
        <taxon>Pseudomonadati</taxon>
        <taxon>Acidobacteriota</taxon>
        <taxon>Terriglobia</taxon>
        <taxon>Terriglobales</taxon>
        <taxon>Acidobacteriaceae</taxon>
        <taxon>Granulicella</taxon>
    </lineage>
</organism>
<keyword evidence="2" id="KW-1185">Reference proteome</keyword>
<name>A0A4Q0T644_9BACT</name>
<dbReference type="Gene3D" id="3.40.50.1820">
    <property type="entry name" value="alpha/beta hydrolase"/>
    <property type="match status" value="1"/>
</dbReference>
<dbReference type="Proteomes" id="UP000289437">
    <property type="component" value="Unassembled WGS sequence"/>
</dbReference>
<reference evidence="1 2" key="1">
    <citation type="submission" date="2018-11" db="EMBL/GenBank/DDBJ databases">
        <authorList>
            <person name="Mardanov A.V."/>
            <person name="Ravin N.V."/>
            <person name="Dedysh S.N."/>
        </authorList>
    </citation>
    <scope>NUCLEOTIDE SEQUENCE [LARGE SCALE GENOMIC DNA]</scope>
    <source>
        <strain evidence="1 2">AF10</strain>
    </source>
</reference>
<proteinExistence type="predicted"/>
<comment type="caution">
    <text evidence="1">The sequence shown here is derived from an EMBL/GenBank/DDBJ whole genome shotgun (WGS) entry which is preliminary data.</text>
</comment>
<dbReference type="RefSeq" id="WP_128911724.1">
    <property type="nucleotide sequence ID" value="NZ_RDSM01000001.1"/>
</dbReference>
<dbReference type="EMBL" id="RDSM01000001">
    <property type="protein sequence ID" value="RXH57568.1"/>
    <property type="molecule type" value="Genomic_DNA"/>
</dbReference>
<dbReference type="OrthoDB" id="489469at2"/>
<sequence>MKRQLVLIHGYSASGLDFTPLRTALQGQGIDAVDINVGNYVSLNNEITIKDIAEGLDRAFRSNPKFNADQPFDAIVHSTGMLVIRSWLTNYGAEVNSNNRLKRLKHLIGVAPATWGSPQASKGRTWLGALVKGDKQVGPDFLNAGDQVLDGLELGSRFTWELAEADLLGPAPYYSKGPDTPYVCVFIGNTPYDGLSSVANDPGTDGTVRWSGCALNTRKIVVDLTRTPIGADGKPIDRISITPWEDDRLNIPMIPVEGRNHATLISNPDPAMVKLIADFLKVGDDGEETQDAWFARAEEFGKNAKAKMLVNPGKDAGGVTGELKTFFGHLAGGEEMEGWQQFAIHARDERGDGVRDYLIDVLTKQGDQWVAFEEMYTDVHAYKSDPSYRCFHIRLPKGISTGTVPLMLRVHASSGTELMVYQGYGSNETQTNMTADAAPVEIDLSALADAGASLFHPFTTTMVEIILNREPYPLNGVSRLFGFLS</sequence>
<reference evidence="2" key="2">
    <citation type="submission" date="2019-02" db="EMBL/GenBank/DDBJ databases">
        <title>Granulicella sibirica sp. nov., a psychrotolerant acidobacterium isolated from an organic soil layer in forested tundra, West Siberia.</title>
        <authorList>
            <person name="Oshkin I.Y."/>
            <person name="Kulichevskaya I.S."/>
            <person name="Rijpstra W.I.C."/>
            <person name="Sinninghe Damste J.S."/>
            <person name="Rakitin A.L."/>
            <person name="Ravin N.V."/>
            <person name="Dedysh S.N."/>
        </authorList>
    </citation>
    <scope>NUCLEOTIDE SEQUENCE [LARGE SCALE GENOMIC DNA]</scope>
    <source>
        <strain evidence="2">AF10</strain>
    </source>
</reference>
<dbReference type="AlphaFoldDB" id="A0A4Q0T644"/>